<evidence type="ECO:0000313" key="1">
    <source>
        <dbReference type="EMBL" id="SIQ34426.1"/>
    </source>
</evidence>
<reference evidence="2" key="1">
    <citation type="submission" date="2017-01" db="EMBL/GenBank/DDBJ databases">
        <authorList>
            <person name="Varghese N."/>
            <person name="Submissions S."/>
        </authorList>
    </citation>
    <scope>NUCLEOTIDE SEQUENCE [LARGE SCALE GENOMIC DNA]</scope>
    <source>
        <strain evidence="2">DSM 15366</strain>
    </source>
</reference>
<dbReference type="AlphaFoldDB" id="A0A1N6S0E1"/>
<organism evidence="1 2">
    <name type="scientific">Maribacter ulvicola</name>
    <dbReference type="NCBI Taxonomy" id="228959"/>
    <lineage>
        <taxon>Bacteria</taxon>
        <taxon>Pseudomonadati</taxon>
        <taxon>Bacteroidota</taxon>
        <taxon>Flavobacteriia</taxon>
        <taxon>Flavobacteriales</taxon>
        <taxon>Flavobacteriaceae</taxon>
        <taxon>Maribacter</taxon>
    </lineage>
</organism>
<protein>
    <submittedName>
        <fullName evidence="1">Uncharacterized protein</fullName>
    </submittedName>
</protein>
<dbReference type="Proteomes" id="UP000186953">
    <property type="component" value="Unassembled WGS sequence"/>
</dbReference>
<evidence type="ECO:0000313" key="2">
    <source>
        <dbReference type="Proteomes" id="UP000186953"/>
    </source>
</evidence>
<name>A0A1N6S0E1_9FLAO</name>
<dbReference type="EMBL" id="FTMA01000001">
    <property type="protein sequence ID" value="SIQ34426.1"/>
    <property type="molecule type" value="Genomic_DNA"/>
</dbReference>
<keyword evidence="2" id="KW-1185">Reference proteome</keyword>
<gene>
    <name evidence="1" type="ORF">SAMN05421797_1011462</name>
</gene>
<accession>A0A1N6S0E1</accession>
<sequence length="141" mass="14951">MIKTGLIEQVEVLGLHLGTVIVLQENTIAVLEPIVLVRQNQAAGFQFQELPHTEIPEAALEAILQAEAQAAQAPGLTVAPETVLGVATTAQEEGVLVVALIKAQEAALEVLAAGLQLDLPVHQEVAVVEETKIIHLSKLKH</sequence>
<proteinExistence type="predicted"/>